<evidence type="ECO:0000256" key="7">
    <source>
        <dbReference type="ARBA" id="ARBA00022918"/>
    </source>
</evidence>
<dbReference type="GO" id="GO:0004519">
    <property type="term" value="F:endonuclease activity"/>
    <property type="evidence" value="ECO:0007669"/>
    <property type="project" value="UniProtKB-KW"/>
</dbReference>
<reference evidence="10" key="1">
    <citation type="journal article" date="2011" name="PLoS Biol.">
        <title>Gene gain and loss during evolution of obligate parasitism in the white rust pathogen of Arabidopsis thaliana.</title>
        <authorList>
            <person name="Kemen E."/>
            <person name="Gardiner A."/>
            <person name="Schultz-Larsen T."/>
            <person name="Kemen A.C."/>
            <person name="Balmuth A.L."/>
            <person name="Robert-Seilaniantz A."/>
            <person name="Bailey K."/>
            <person name="Holub E."/>
            <person name="Studholme D.J."/>
            <person name="Maclean D."/>
            <person name="Jones J.D."/>
        </authorList>
    </citation>
    <scope>NUCLEOTIDE SEQUENCE</scope>
</reference>
<organism evidence="10">
    <name type="scientific">Albugo laibachii Nc14</name>
    <dbReference type="NCBI Taxonomy" id="890382"/>
    <lineage>
        <taxon>Eukaryota</taxon>
        <taxon>Sar</taxon>
        <taxon>Stramenopiles</taxon>
        <taxon>Oomycota</taxon>
        <taxon>Peronosporomycetes</taxon>
        <taxon>Albuginales</taxon>
        <taxon>Albuginaceae</taxon>
        <taxon>Albugo</taxon>
    </lineage>
</organism>
<keyword evidence="9" id="KW-0233">DNA recombination</keyword>
<accession>F0WD08</accession>
<dbReference type="EMBL" id="FR824108">
    <property type="protein sequence ID" value="CCA19080.1"/>
    <property type="molecule type" value="Genomic_DNA"/>
</dbReference>
<gene>
    <name evidence="10" type="primary">AlNc14C63G4532</name>
    <name evidence="10" type="ORF">ALNC14_052230</name>
</gene>
<dbReference type="InterPro" id="IPR039537">
    <property type="entry name" value="Retrotran_Ty1/copia-like"/>
</dbReference>
<evidence type="ECO:0000256" key="9">
    <source>
        <dbReference type="ARBA" id="ARBA00023172"/>
    </source>
</evidence>
<keyword evidence="3" id="KW-0255">Endonuclease</keyword>
<dbReference type="PANTHER" id="PTHR42648">
    <property type="entry name" value="TRANSPOSASE, PUTATIVE-RELATED"/>
    <property type="match status" value="1"/>
</dbReference>
<dbReference type="GO" id="GO:0016787">
    <property type="term" value="F:hydrolase activity"/>
    <property type="evidence" value="ECO:0007669"/>
    <property type="project" value="UniProtKB-KW"/>
</dbReference>
<dbReference type="GO" id="GO:0003887">
    <property type="term" value="F:DNA-directed DNA polymerase activity"/>
    <property type="evidence" value="ECO:0007669"/>
    <property type="project" value="UniProtKB-KW"/>
</dbReference>
<keyword evidence="8" id="KW-0548">Nucleotidyltransferase</keyword>
<name>F0WD08_9STRA</name>
<evidence type="ECO:0000256" key="2">
    <source>
        <dbReference type="ARBA" id="ARBA00022723"/>
    </source>
</evidence>
<keyword evidence="6" id="KW-0229">DNA integration</keyword>
<dbReference type="AlphaFoldDB" id="F0WD08"/>
<keyword evidence="2" id="KW-0479">Metal-binding</keyword>
<protein>
    <submittedName>
        <fullName evidence="10">Putative polyprotein</fullName>
    </submittedName>
</protein>
<dbReference type="GO" id="GO:0046872">
    <property type="term" value="F:metal ion binding"/>
    <property type="evidence" value="ECO:0007669"/>
    <property type="project" value="UniProtKB-KW"/>
</dbReference>
<dbReference type="GO" id="GO:0015074">
    <property type="term" value="P:DNA integration"/>
    <property type="evidence" value="ECO:0007669"/>
    <property type="project" value="UniProtKB-KW"/>
</dbReference>
<proteinExistence type="predicted"/>
<evidence type="ECO:0000256" key="5">
    <source>
        <dbReference type="ARBA" id="ARBA00022842"/>
    </source>
</evidence>
<keyword evidence="5" id="KW-0460">Magnesium</keyword>
<sequence>MRQNGSSMAAKGIGTIRVMLHNLAGIRLEDAGKSLYVTFSGSICRMEDKQVIIVEVSKTEKIFILQCKRVEDARVAGHVEERSRPVSADIWHARLEHLQRGKLNSIEYCVDGLALKQVPKNTDEADICEGCAYVKSSVKAFKRSNYGTLKTQVLLKMIHSDVMGPMHTISQDGARYMIIDYFLEYKSLVENRFNMKNKRISTDNDGEYINHSFAKQNGLAERIVH</sequence>
<keyword evidence="8" id="KW-0808">Transferase</keyword>
<keyword evidence="4" id="KW-0378">Hydrolase</keyword>
<keyword evidence="7" id="KW-0695">RNA-directed DNA polymerase</keyword>
<evidence type="ECO:0000313" key="10">
    <source>
        <dbReference type="EMBL" id="CCA19080.1"/>
    </source>
</evidence>
<dbReference type="PANTHER" id="PTHR42648:SF11">
    <property type="entry name" value="TRANSPOSON TY4-P GAG-POL POLYPROTEIN"/>
    <property type="match status" value="1"/>
</dbReference>
<dbReference type="SUPFAM" id="SSF53098">
    <property type="entry name" value="Ribonuclease H-like"/>
    <property type="match status" value="1"/>
</dbReference>
<reference evidence="10" key="2">
    <citation type="submission" date="2011-02" db="EMBL/GenBank/DDBJ databases">
        <authorList>
            <person name="MacLean D."/>
        </authorList>
    </citation>
    <scope>NUCLEOTIDE SEQUENCE</scope>
</reference>
<keyword evidence="8" id="KW-0239">DNA-directed DNA polymerase</keyword>
<evidence type="ECO:0000256" key="6">
    <source>
        <dbReference type="ARBA" id="ARBA00022908"/>
    </source>
</evidence>
<dbReference type="GO" id="GO:0003964">
    <property type="term" value="F:RNA-directed DNA polymerase activity"/>
    <property type="evidence" value="ECO:0007669"/>
    <property type="project" value="UniProtKB-KW"/>
</dbReference>
<dbReference type="HOGENOM" id="CLU_001650_20_0_1"/>
<evidence type="ECO:0000256" key="1">
    <source>
        <dbReference type="ARBA" id="ARBA00022722"/>
    </source>
</evidence>
<keyword evidence="1" id="KW-0540">Nuclease</keyword>
<evidence type="ECO:0000256" key="8">
    <source>
        <dbReference type="ARBA" id="ARBA00022932"/>
    </source>
</evidence>
<evidence type="ECO:0000256" key="4">
    <source>
        <dbReference type="ARBA" id="ARBA00022801"/>
    </source>
</evidence>
<evidence type="ECO:0000256" key="3">
    <source>
        <dbReference type="ARBA" id="ARBA00022759"/>
    </source>
</evidence>
<dbReference type="InterPro" id="IPR012337">
    <property type="entry name" value="RNaseH-like_sf"/>
</dbReference>
<dbReference type="GO" id="GO:0006310">
    <property type="term" value="P:DNA recombination"/>
    <property type="evidence" value="ECO:0007669"/>
    <property type="project" value="UniProtKB-KW"/>
</dbReference>